<dbReference type="Proteomes" id="UP000887576">
    <property type="component" value="Unplaced"/>
</dbReference>
<evidence type="ECO:0000313" key="2">
    <source>
        <dbReference type="WBParaSite" id="JU765_v2.g15794.t1"/>
    </source>
</evidence>
<accession>A0AC34QF63</accession>
<name>A0AC34QF63_9BILA</name>
<evidence type="ECO:0000313" key="1">
    <source>
        <dbReference type="Proteomes" id="UP000887576"/>
    </source>
</evidence>
<protein>
    <submittedName>
        <fullName evidence="2">UDP-galactose transporter</fullName>
    </submittedName>
</protein>
<dbReference type="WBParaSite" id="JU765_v2.g15794.t1">
    <property type="protein sequence ID" value="JU765_v2.g15794.t1"/>
    <property type="gene ID" value="JU765_v2.g15794"/>
</dbReference>
<proteinExistence type="predicted"/>
<sequence length="79" mass="8473">MTILNATGGLIIAIVIKYADNILKAYAQSTAIVGAALGSWLLFDFVPNVLFVLGTSLVVSSVIIYTKYPPKEKKNIITS</sequence>
<organism evidence="1 2">
    <name type="scientific">Panagrolaimus sp. JU765</name>
    <dbReference type="NCBI Taxonomy" id="591449"/>
    <lineage>
        <taxon>Eukaryota</taxon>
        <taxon>Metazoa</taxon>
        <taxon>Ecdysozoa</taxon>
        <taxon>Nematoda</taxon>
        <taxon>Chromadorea</taxon>
        <taxon>Rhabditida</taxon>
        <taxon>Tylenchina</taxon>
        <taxon>Panagrolaimomorpha</taxon>
        <taxon>Panagrolaimoidea</taxon>
        <taxon>Panagrolaimidae</taxon>
        <taxon>Panagrolaimus</taxon>
    </lineage>
</organism>
<reference evidence="2" key="1">
    <citation type="submission" date="2022-11" db="UniProtKB">
        <authorList>
            <consortium name="WormBaseParasite"/>
        </authorList>
    </citation>
    <scope>IDENTIFICATION</scope>
</reference>